<dbReference type="SUPFAM" id="SSF81321">
    <property type="entry name" value="Family A G protein-coupled receptor-like"/>
    <property type="match status" value="1"/>
</dbReference>
<evidence type="ECO:0000259" key="6">
    <source>
        <dbReference type="PROSITE" id="PS50262"/>
    </source>
</evidence>
<evidence type="ECO:0000256" key="3">
    <source>
        <dbReference type="ARBA" id="ARBA00022989"/>
    </source>
</evidence>
<sequence length="257" mass="29213">MFCNWATVWYAMRIESMKSAFGSLTGSQAAADAFFNTIIVFAFVPMLYFNIGSLIKYSFLMGHLCNTFYDISLYSHFFMSLNRLCAVFLPFRYDSICSQKNTLYKIALCWIFSIVSTTYAFEIVDCRVIFDQEFMGLKWTATSACAIIGWYFSFLKQACLILATVSIDVITVLKVHLVNQDTACLQAFVFATQLLVFFLLSPKYTGKWPKFLMGMLLWTAVHTSDGLIAIFTNKELKRAIGRRNENSMVITLVGTVA</sequence>
<comment type="caution">
    <text evidence="7">The sequence shown here is derived from an EMBL/GenBank/DDBJ whole genome shotgun (WGS) entry which is preliminary data.</text>
</comment>
<evidence type="ECO:0000313" key="7">
    <source>
        <dbReference type="EMBL" id="CAD6194702.1"/>
    </source>
</evidence>
<keyword evidence="4 5" id="KW-0472">Membrane</keyword>
<evidence type="ECO:0000256" key="4">
    <source>
        <dbReference type="ARBA" id="ARBA00023136"/>
    </source>
</evidence>
<organism evidence="7 8">
    <name type="scientific">Caenorhabditis auriculariae</name>
    <dbReference type="NCBI Taxonomy" id="2777116"/>
    <lineage>
        <taxon>Eukaryota</taxon>
        <taxon>Metazoa</taxon>
        <taxon>Ecdysozoa</taxon>
        <taxon>Nematoda</taxon>
        <taxon>Chromadorea</taxon>
        <taxon>Rhabditida</taxon>
        <taxon>Rhabditina</taxon>
        <taxon>Rhabditomorpha</taxon>
        <taxon>Rhabditoidea</taxon>
        <taxon>Rhabditidae</taxon>
        <taxon>Peloderinae</taxon>
        <taxon>Caenorhabditis</taxon>
    </lineage>
</organism>
<evidence type="ECO:0000256" key="5">
    <source>
        <dbReference type="SAM" id="Phobius"/>
    </source>
</evidence>
<dbReference type="CDD" id="cd00637">
    <property type="entry name" value="7tm_classA_rhodopsin-like"/>
    <property type="match status" value="1"/>
</dbReference>
<dbReference type="InterPro" id="IPR019430">
    <property type="entry name" value="7TM_GPCR_serpentine_rcpt_Srx"/>
</dbReference>
<dbReference type="PANTHER" id="PTHR23017:SF44">
    <property type="entry name" value="G-PROTEIN COUPLED RECEPTORS FAMILY 1 PROFILE DOMAIN-CONTAINING PROTEIN"/>
    <property type="match status" value="1"/>
</dbReference>
<proteinExistence type="predicted"/>
<dbReference type="PROSITE" id="PS50262">
    <property type="entry name" value="G_PROTEIN_RECEP_F1_2"/>
    <property type="match status" value="1"/>
</dbReference>
<keyword evidence="3 5" id="KW-1133">Transmembrane helix</keyword>
<comment type="subcellular location">
    <subcellularLocation>
        <location evidence="1">Membrane</location>
    </subcellularLocation>
</comment>
<name>A0A8S1HIC2_9PELO</name>
<evidence type="ECO:0000256" key="2">
    <source>
        <dbReference type="ARBA" id="ARBA00022692"/>
    </source>
</evidence>
<feature type="transmembrane region" description="Helical" evidence="5">
    <location>
        <begin position="182"/>
        <end position="200"/>
    </location>
</feature>
<reference evidence="7" key="1">
    <citation type="submission" date="2020-10" db="EMBL/GenBank/DDBJ databases">
        <authorList>
            <person name="Kikuchi T."/>
        </authorList>
    </citation>
    <scope>NUCLEOTIDE SEQUENCE</scope>
    <source>
        <strain evidence="7">NKZ352</strain>
    </source>
</reference>
<evidence type="ECO:0000313" key="8">
    <source>
        <dbReference type="Proteomes" id="UP000835052"/>
    </source>
</evidence>
<accession>A0A8S1HIC2</accession>
<dbReference type="PANTHER" id="PTHR23017">
    <property type="entry name" value="SERPENTINE RECEPTOR, CLASS X"/>
    <property type="match status" value="1"/>
</dbReference>
<feature type="transmembrane region" description="Helical" evidence="5">
    <location>
        <begin position="33"/>
        <end position="51"/>
    </location>
</feature>
<gene>
    <name evidence="7" type="ORF">CAUJ_LOCUS10621</name>
</gene>
<dbReference type="GO" id="GO:0016020">
    <property type="term" value="C:membrane"/>
    <property type="evidence" value="ECO:0007669"/>
    <property type="project" value="UniProtKB-SubCell"/>
</dbReference>
<keyword evidence="8" id="KW-1185">Reference proteome</keyword>
<dbReference type="Proteomes" id="UP000835052">
    <property type="component" value="Unassembled WGS sequence"/>
</dbReference>
<dbReference type="Gene3D" id="1.20.1070.10">
    <property type="entry name" value="Rhodopsin 7-helix transmembrane proteins"/>
    <property type="match status" value="1"/>
</dbReference>
<feature type="transmembrane region" description="Helical" evidence="5">
    <location>
        <begin position="141"/>
        <end position="170"/>
    </location>
</feature>
<feature type="transmembrane region" description="Helical" evidence="5">
    <location>
        <begin position="103"/>
        <end position="121"/>
    </location>
</feature>
<dbReference type="OrthoDB" id="5862932at2759"/>
<evidence type="ECO:0000256" key="1">
    <source>
        <dbReference type="ARBA" id="ARBA00004370"/>
    </source>
</evidence>
<dbReference type="InterPro" id="IPR017452">
    <property type="entry name" value="GPCR_Rhodpsn_7TM"/>
</dbReference>
<dbReference type="Pfam" id="PF10328">
    <property type="entry name" value="7TM_GPCR_Srx"/>
    <property type="match status" value="2"/>
</dbReference>
<dbReference type="EMBL" id="CAJGYM010000046">
    <property type="protein sequence ID" value="CAD6194702.1"/>
    <property type="molecule type" value="Genomic_DNA"/>
</dbReference>
<feature type="transmembrane region" description="Helical" evidence="5">
    <location>
        <begin position="212"/>
        <end position="233"/>
    </location>
</feature>
<protein>
    <recommendedName>
        <fullName evidence="6">G-protein coupled receptors family 1 profile domain-containing protein</fullName>
    </recommendedName>
</protein>
<feature type="domain" description="G-protein coupled receptors family 1 profile" evidence="6">
    <location>
        <begin position="3"/>
        <end position="178"/>
    </location>
</feature>
<keyword evidence="2 5" id="KW-0812">Transmembrane</keyword>
<dbReference type="AlphaFoldDB" id="A0A8S1HIC2"/>